<accession>A0A231VN86</accession>
<proteinExistence type="predicted"/>
<protein>
    <submittedName>
        <fullName evidence="1">Uncharacterized protein</fullName>
    </submittedName>
</protein>
<dbReference type="EMBL" id="NKHD01000002">
    <property type="protein sequence ID" value="OXT09544.1"/>
    <property type="molecule type" value="Genomic_DNA"/>
</dbReference>
<evidence type="ECO:0000313" key="2">
    <source>
        <dbReference type="Proteomes" id="UP000215301"/>
    </source>
</evidence>
<dbReference type="AlphaFoldDB" id="A0A231VN86"/>
<comment type="caution">
    <text evidence="1">The sequence shown here is derived from an EMBL/GenBank/DDBJ whole genome shotgun (WGS) entry which is preliminary data.</text>
</comment>
<dbReference type="Proteomes" id="UP000215301">
    <property type="component" value="Unassembled WGS sequence"/>
</dbReference>
<evidence type="ECO:0000313" key="1">
    <source>
        <dbReference type="EMBL" id="OXT09544.1"/>
    </source>
</evidence>
<reference evidence="1 2" key="1">
    <citation type="submission" date="2017-06" db="EMBL/GenBank/DDBJ databases">
        <title>Isolation and characterization of a thermophilic and butanogenic Thermoanaerobacterium thermosaccharolyticum M5 capable of efficient degradation of hemicellulose.</title>
        <authorList>
            <person name="Xin F."/>
            <person name="Jiang Y."/>
        </authorList>
    </citation>
    <scope>NUCLEOTIDE SEQUENCE [LARGE SCALE GENOMIC DNA]</scope>
    <source>
        <strain evidence="1 2">M5</strain>
    </source>
</reference>
<gene>
    <name evidence="1" type="ORF">CE561_00850</name>
</gene>
<organism evidence="1 2">
    <name type="scientific">Thermoanaerobacterium thermosaccharolyticum</name>
    <name type="common">Clostridium thermosaccharolyticum</name>
    <dbReference type="NCBI Taxonomy" id="1517"/>
    <lineage>
        <taxon>Bacteria</taxon>
        <taxon>Bacillati</taxon>
        <taxon>Bacillota</taxon>
        <taxon>Clostridia</taxon>
        <taxon>Thermoanaerobacterales</taxon>
        <taxon>Thermoanaerobacteraceae</taxon>
        <taxon>Thermoanaerobacterium</taxon>
    </lineage>
</organism>
<sequence>MKSNLNEVWNLINSLSFAEKKIIYKRMQNEIDKKLFEIVNKINERADTAQISLDDITKEVEYIRRKRYYVR</sequence>
<name>A0A231VN86_THETR</name>